<dbReference type="Pfam" id="PF00145">
    <property type="entry name" value="DNA_methylase"/>
    <property type="match status" value="1"/>
</dbReference>
<dbReference type="EC" id="2.1.1.37" evidence="1"/>
<feature type="region of interest" description="Disordered" evidence="6">
    <location>
        <begin position="351"/>
        <end position="404"/>
    </location>
</feature>
<dbReference type="Gene3D" id="3.40.50.150">
    <property type="entry name" value="Vaccinia Virus protein VP39"/>
    <property type="match status" value="2"/>
</dbReference>
<keyword evidence="8" id="KW-1185">Reference proteome</keyword>
<evidence type="ECO:0000256" key="3">
    <source>
        <dbReference type="ARBA" id="ARBA00022679"/>
    </source>
</evidence>
<dbReference type="EMBL" id="MH153809">
    <property type="protein sequence ID" value="AWT50504.1"/>
    <property type="molecule type" value="Genomic_DNA"/>
</dbReference>
<keyword evidence="4 5" id="KW-0949">S-adenosyl-L-methionine</keyword>
<dbReference type="PANTHER" id="PTHR10629:SF52">
    <property type="entry name" value="DNA (CYTOSINE-5)-METHYLTRANSFERASE 1"/>
    <property type="match status" value="1"/>
</dbReference>
<dbReference type="SUPFAM" id="SSF53335">
    <property type="entry name" value="S-adenosyl-L-methionine-dependent methyltransferases"/>
    <property type="match status" value="2"/>
</dbReference>
<name>A0A2U9PFI7_9CAUD</name>
<dbReference type="InterPro" id="IPR001525">
    <property type="entry name" value="C5_MeTfrase"/>
</dbReference>
<dbReference type="InterPro" id="IPR029063">
    <property type="entry name" value="SAM-dependent_MTases_sf"/>
</dbReference>
<dbReference type="PROSITE" id="PS51679">
    <property type="entry name" value="SAM_MT_C5"/>
    <property type="match status" value="1"/>
</dbReference>
<evidence type="ECO:0000256" key="2">
    <source>
        <dbReference type="ARBA" id="ARBA00022603"/>
    </source>
</evidence>
<evidence type="ECO:0000313" key="8">
    <source>
        <dbReference type="Proteomes" id="UP000248900"/>
    </source>
</evidence>
<keyword evidence="3 5" id="KW-0808">Transferase</keyword>
<proteinExistence type="inferred from homology"/>
<feature type="compositionally biased region" description="Basic and acidic residues" evidence="6">
    <location>
        <begin position="243"/>
        <end position="271"/>
    </location>
</feature>
<feature type="region of interest" description="Disordered" evidence="6">
    <location>
        <begin position="417"/>
        <end position="469"/>
    </location>
</feature>
<evidence type="ECO:0000256" key="1">
    <source>
        <dbReference type="ARBA" id="ARBA00011975"/>
    </source>
</evidence>
<feature type="compositionally biased region" description="Basic and acidic residues" evidence="6">
    <location>
        <begin position="282"/>
        <end position="296"/>
    </location>
</feature>
<organism evidence="7 8">
    <name type="scientific">Gordonia phage Sitar</name>
    <dbReference type="NCBI Taxonomy" id="2182348"/>
    <lineage>
        <taxon>Viruses</taxon>
        <taxon>Duplodnaviria</taxon>
        <taxon>Heunggongvirae</taxon>
        <taxon>Uroviricota</taxon>
        <taxon>Caudoviricetes</taxon>
        <taxon>Stackebrandtviridae</taxon>
        <taxon>Schenleyvirinae</taxon>
        <taxon>Vividuovirus</taxon>
        <taxon>Vividuovirus sitar</taxon>
    </lineage>
</organism>
<accession>A0A2U9PFI7</accession>
<sequence length="569" mass="58865">MKVGSLFSGYGGLDLAVEAAFGAEPAWFVEFDDAPSRILAHHWPHVPNYGDVTAIDWTQVEPVDVLTGGFPCQDVSAAGRRAGMADGTRSGLWSHMAAAIDALRPRWVVIENVRGLLSATAHRPNGETSAITDRPCLCGGPNRRRGVRASVHVEEHLSGAGDGGDDRTGATAADAATRRVGRIADAVTPGDGEVVGGVGVGADGVRCGRDAERGAPVPADETGASATGTRSGARSGESAAPPERQRIMDGRGARDVRDDQDAATRVEREGDTCPDCGGDLNARTDRPMESEPDAVGDRDAFPVLRALGAVLGDLADLGYDAQWCTVAAAEVGACHQRQRVFILAHPADAARDGRHEGRPESTRLVGRPNAAVGGVSPERGVDLLPTPTVGNATGTNERRGGARGDEMLLPGVAVAASTGGLLPTPRSRDHKGATASRAGDGHDLPSALLPTPAAADGNGGGRMASDGHATPLPGAVVQVELWGKYAGAIARAERAVGRPAPSPTEPNRNNKPRLNAAFAEWMMMLPAGHVTDPAIKLSRSDQLKAIGNGVCPPQAYAAILRLIEIARTA</sequence>
<feature type="compositionally biased region" description="Low complexity" evidence="6">
    <location>
        <begin position="444"/>
        <end position="455"/>
    </location>
</feature>
<dbReference type="Proteomes" id="UP000248900">
    <property type="component" value="Segment"/>
</dbReference>
<evidence type="ECO:0000313" key="7">
    <source>
        <dbReference type="EMBL" id="AWT50504.1"/>
    </source>
</evidence>
<dbReference type="GO" id="GO:0032259">
    <property type="term" value="P:methylation"/>
    <property type="evidence" value="ECO:0007669"/>
    <property type="project" value="UniProtKB-KW"/>
</dbReference>
<protein>
    <recommendedName>
        <fullName evidence="1">DNA (cytosine-5-)-methyltransferase</fullName>
        <ecNumber evidence="1">2.1.1.37</ecNumber>
    </recommendedName>
</protein>
<dbReference type="GO" id="GO:0003886">
    <property type="term" value="F:DNA (cytosine-5-)-methyltransferase activity"/>
    <property type="evidence" value="ECO:0007669"/>
    <property type="project" value="UniProtKB-EC"/>
</dbReference>
<dbReference type="PRINTS" id="PR00105">
    <property type="entry name" value="C5METTRFRASE"/>
</dbReference>
<evidence type="ECO:0000256" key="4">
    <source>
        <dbReference type="ARBA" id="ARBA00022691"/>
    </source>
</evidence>
<reference evidence="7 8" key="1">
    <citation type="submission" date="2018-03" db="EMBL/GenBank/DDBJ databases">
        <authorList>
            <person name="Montgomery M.T."/>
            <person name="Garlena R.A."/>
            <person name="Russell D.A."/>
            <person name="Pope W.H."/>
            <person name="Jacobs-Sera D."/>
            <person name="Hatfull G.F."/>
        </authorList>
    </citation>
    <scope>NUCLEOTIDE SEQUENCE [LARGE SCALE GENOMIC DNA]</scope>
</reference>
<dbReference type="GO" id="GO:0044027">
    <property type="term" value="P:negative regulation of gene expression via chromosomal CpG island methylation"/>
    <property type="evidence" value="ECO:0007669"/>
    <property type="project" value="TreeGrafter"/>
</dbReference>
<dbReference type="PANTHER" id="PTHR10629">
    <property type="entry name" value="CYTOSINE-SPECIFIC METHYLTRANSFERASE"/>
    <property type="match status" value="1"/>
</dbReference>
<feature type="active site" evidence="5">
    <location>
        <position position="72"/>
    </location>
</feature>
<dbReference type="GO" id="GO:0003677">
    <property type="term" value="F:DNA binding"/>
    <property type="evidence" value="ECO:0007669"/>
    <property type="project" value="TreeGrafter"/>
</dbReference>
<gene>
    <name evidence="7" type="primary">4</name>
    <name evidence="7" type="ORF">PBI_SITAR_4</name>
</gene>
<evidence type="ECO:0000256" key="6">
    <source>
        <dbReference type="SAM" id="MobiDB-lite"/>
    </source>
</evidence>
<feature type="region of interest" description="Disordered" evidence="6">
    <location>
        <begin position="207"/>
        <end position="296"/>
    </location>
</feature>
<keyword evidence="2 5" id="KW-0489">Methyltransferase</keyword>
<comment type="similarity">
    <text evidence="5">Belongs to the class I-like SAM-binding methyltransferase superfamily. C5-methyltransferase family.</text>
</comment>
<evidence type="ECO:0000256" key="5">
    <source>
        <dbReference type="PROSITE-ProRule" id="PRU01016"/>
    </source>
</evidence>
<feature type="compositionally biased region" description="Basic and acidic residues" evidence="6">
    <location>
        <begin position="351"/>
        <end position="361"/>
    </location>
</feature>
<dbReference type="InterPro" id="IPR050390">
    <property type="entry name" value="C5-Methyltransferase"/>
</dbReference>